<dbReference type="EMBL" id="PDCK01000040">
    <property type="protein sequence ID" value="PRQ50039.1"/>
    <property type="molecule type" value="Genomic_DNA"/>
</dbReference>
<proteinExistence type="predicted"/>
<dbReference type="AlphaFoldDB" id="A0A2P6RUE3"/>
<organism evidence="1 2">
    <name type="scientific">Rosa chinensis</name>
    <name type="common">China rose</name>
    <dbReference type="NCBI Taxonomy" id="74649"/>
    <lineage>
        <taxon>Eukaryota</taxon>
        <taxon>Viridiplantae</taxon>
        <taxon>Streptophyta</taxon>
        <taxon>Embryophyta</taxon>
        <taxon>Tracheophyta</taxon>
        <taxon>Spermatophyta</taxon>
        <taxon>Magnoliopsida</taxon>
        <taxon>eudicotyledons</taxon>
        <taxon>Gunneridae</taxon>
        <taxon>Pentapetalae</taxon>
        <taxon>rosids</taxon>
        <taxon>fabids</taxon>
        <taxon>Rosales</taxon>
        <taxon>Rosaceae</taxon>
        <taxon>Rosoideae</taxon>
        <taxon>Rosoideae incertae sedis</taxon>
        <taxon>Rosa</taxon>
    </lineage>
</organism>
<accession>A0A2P6RUE3</accession>
<dbReference type="Proteomes" id="UP000238479">
    <property type="component" value="Chromosome 2"/>
</dbReference>
<comment type="caution">
    <text evidence="1">The sequence shown here is derived from an EMBL/GenBank/DDBJ whole genome shotgun (WGS) entry which is preliminary data.</text>
</comment>
<reference evidence="1 2" key="1">
    <citation type="journal article" date="2018" name="Nat. Genet.">
        <title>The Rosa genome provides new insights in the design of modern roses.</title>
        <authorList>
            <person name="Bendahmane M."/>
        </authorList>
    </citation>
    <scope>NUCLEOTIDE SEQUENCE [LARGE SCALE GENOMIC DNA]</scope>
    <source>
        <strain evidence="2">cv. Old Blush</strain>
    </source>
</reference>
<name>A0A2P6RUE3_ROSCH</name>
<evidence type="ECO:0000313" key="2">
    <source>
        <dbReference type="Proteomes" id="UP000238479"/>
    </source>
</evidence>
<dbReference type="Gramene" id="PRQ50039">
    <property type="protein sequence ID" value="PRQ50039"/>
    <property type="gene ID" value="RchiOBHm_Chr2g0128651"/>
</dbReference>
<protein>
    <submittedName>
        <fullName evidence="1">Uncharacterized protein</fullName>
    </submittedName>
</protein>
<keyword evidence="2" id="KW-1185">Reference proteome</keyword>
<evidence type="ECO:0000313" key="1">
    <source>
        <dbReference type="EMBL" id="PRQ50039.1"/>
    </source>
</evidence>
<sequence length="191" mass="20144">MLRPAARLEGDVVGWANFDGGLLPFYLGRQRVCTGGRREGFWGQDLHASDRSRSGAIKAESCGDGDCRVRRTVCEGVCIGVWLWGREIVIHFLLASSWTGSIGSVAARLTEGSRSGNATLSDAHPFRGAALCEALLGEGATVDWRFSNGGDEAATTGQIGALGWAGLLGPYSHLAICLGIGPVILLWARSG</sequence>
<gene>
    <name evidence="1" type="ORF">RchiOBHm_Chr2g0128651</name>
</gene>